<dbReference type="Pfam" id="PF00534">
    <property type="entry name" value="Glycos_transf_1"/>
    <property type="match status" value="1"/>
</dbReference>
<reference evidence="2 3" key="1">
    <citation type="journal article" date="2017" name="ISME J.">
        <title>Energy and carbon metabolisms in a deep terrestrial subsurface fluid microbial community.</title>
        <authorList>
            <person name="Momper L."/>
            <person name="Jungbluth S.P."/>
            <person name="Lee M.D."/>
            <person name="Amend J.P."/>
        </authorList>
    </citation>
    <scope>NUCLEOTIDE SEQUENCE [LARGE SCALE GENOMIC DNA]</scope>
    <source>
        <strain evidence="2">SURF_46</strain>
    </source>
</reference>
<proteinExistence type="predicted"/>
<dbReference type="EMBL" id="QZJF01000022">
    <property type="protein sequence ID" value="RJR26408.1"/>
    <property type="molecule type" value="Genomic_DNA"/>
</dbReference>
<protein>
    <submittedName>
        <fullName evidence="2">Colanic acid biosynthesis glycosyltransferase WcaL</fullName>
    </submittedName>
</protein>
<gene>
    <name evidence="2" type="ORF">C4561_05455</name>
</gene>
<evidence type="ECO:0000313" key="2">
    <source>
        <dbReference type="EMBL" id="RJR26408.1"/>
    </source>
</evidence>
<feature type="domain" description="Glycosyl transferase family 1" evidence="1">
    <location>
        <begin position="226"/>
        <end position="395"/>
    </location>
</feature>
<dbReference type="PANTHER" id="PTHR12526:SF630">
    <property type="entry name" value="GLYCOSYLTRANSFERASE"/>
    <property type="match status" value="1"/>
</dbReference>
<evidence type="ECO:0000313" key="3">
    <source>
        <dbReference type="Proteomes" id="UP000265540"/>
    </source>
</evidence>
<dbReference type="CDD" id="cd03801">
    <property type="entry name" value="GT4_PimA-like"/>
    <property type="match status" value="1"/>
</dbReference>
<accession>A0A3A4ZB64</accession>
<organism evidence="2 3">
    <name type="scientific">candidate division WWE3 bacterium</name>
    <dbReference type="NCBI Taxonomy" id="2053526"/>
    <lineage>
        <taxon>Bacteria</taxon>
        <taxon>Katanobacteria</taxon>
    </lineage>
</organism>
<dbReference type="InterPro" id="IPR001296">
    <property type="entry name" value="Glyco_trans_1"/>
</dbReference>
<comment type="caution">
    <text evidence="2">The sequence shown here is derived from an EMBL/GenBank/DDBJ whole genome shotgun (WGS) entry which is preliminary data.</text>
</comment>
<dbReference type="PANTHER" id="PTHR12526">
    <property type="entry name" value="GLYCOSYLTRANSFERASE"/>
    <property type="match status" value="1"/>
</dbReference>
<evidence type="ECO:0000259" key="1">
    <source>
        <dbReference type="Pfam" id="PF00534"/>
    </source>
</evidence>
<dbReference type="Gene3D" id="3.40.50.2000">
    <property type="entry name" value="Glycogen Phosphorylase B"/>
    <property type="match status" value="2"/>
</dbReference>
<dbReference type="GO" id="GO:0016757">
    <property type="term" value="F:glycosyltransferase activity"/>
    <property type="evidence" value="ECO:0007669"/>
    <property type="project" value="InterPro"/>
</dbReference>
<dbReference type="AlphaFoldDB" id="A0A3A4ZB64"/>
<dbReference type="SUPFAM" id="SSF53756">
    <property type="entry name" value="UDP-Glycosyltransferase/glycogen phosphorylase"/>
    <property type="match status" value="1"/>
</dbReference>
<keyword evidence="2" id="KW-0808">Transferase</keyword>
<dbReference type="Proteomes" id="UP000265540">
    <property type="component" value="Unassembled WGS sequence"/>
</dbReference>
<sequence length="416" mass="46399">MDQTFNMLGKKRVLFFVPEFPVLSETFIERELSILERRGNIDLIVLAIKQSEGVISDNIIQKTFYKRLDVISITFGFLNLAVKPKKFLAGFNLVMKNKQRSAFSNLYLFLKAIGYSHVISTYKPQIILCHFLSEPSTLIMLAAIFLDVDFAISAHARDVFGKSKDQRNNAELVSEKALYSKFIVICNARAYAACLDLVPQELKSKVVLNYHGIDFERLGSSVGDSLRKPDDPYIFSIGRLVTKKGYEYLIDASKILNDSGIKHAIKIAGPGPLYDSLRGKIRSNGLEEVIQIMGNGNGIPNYVAMSELYVADIFVLPSIETEDGDAEGIPNTILEAGFFKKPIVSTNTGSIPEFVESDVNGVLVEQKNSQQLSNAIKRLIQDPKHAAELGESAYQKVMEKFDLSKNVVVLENLLLK</sequence>
<name>A0A3A4ZB64_UNCKA</name>